<accession>A0A837RLP6</accession>
<evidence type="ECO:0000313" key="3">
    <source>
        <dbReference type="Proteomes" id="UP000050964"/>
    </source>
</evidence>
<organism evidence="2 3">
    <name type="scientific">Companilactobacillus crustorum JCM 15951</name>
    <dbReference type="NCBI Taxonomy" id="1423737"/>
    <lineage>
        <taxon>Bacteria</taxon>
        <taxon>Bacillati</taxon>
        <taxon>Bacillota</taxon>
        <taxon>Bacilli</taxon>
        <taxon>Lactobacillales</taxon>
        <taxon>Lactobacillaceae</taxon>
        <taxon>Companilactobacillus</taxon>
    </lineage>
</organism>
<feature type="transmembrane region" description="Helical" evidence="1">
    <location>
        <begin position="33"/>
        <end position="51"/>
    </location>
</feature>
<dbReference type="Proteomes" id="UP000050964">
    <property type="component" value="Unassembled WGS sequence"/>
</dbReference>
<gene>
    <name evidence="2" type="ORF">FD26_GL000010</name>
</gene>
<keyword evidence="1" id="KW-0812">Transmembrane</keyword>
<name>A0A837RLP6_9LACO</name>
<evidence type="ECO:0000313" key="2">
    <source>
        <dbReference type="EMBL" id="KRK44476.1"/>
    </source>
</evidence>
<keyword evidence="1" id="KW-0472">Membrane</keyword>
<feature type="transmembrane region" description="Helical" evidence="1">
    <location>
        <begin position="57"/>
        <end position="77"/>
    </location>
</feature>
<keyword evidence="1" id="KW-1133">Transmembrane helix</keyword>
<reference evidence="2 3" key="1">
    <citation type="journal article" date="2015" name="Genome Announc.">
        <title>Expanding the biotechnology potential of lactobacilli through comparative genomics of 213 strains and associated genera.</title>
        <authorList>
            <person name="Sun Z."/>
            <person name="Harris H.M."/>
            <person name="McCann A."/>
            <person name="Guo C."/>
            <person name="Argimon S."/>
            <person name="Zhang W."/>
            <person name="Yang X."/>
            <person name="Jeffery I.B."/>
            <person name="Cooney J.C."/>
            <person name="Kagawa T.F."/>
            <person name="Liu W."/>
            <person name="Song Y."/>
            <person name="Salvetti E."/>
            <person name="Wrobel A."/>
            <person name="Rasinkangas P."/>
            <person name="Parkhill J."/>
            <person name="Rea M.C."/>
            <person name="O'Sullivan O."/>
            <person name="Ritari J."/>
            <person name="Douillard F.P."/>
            <person name="Paul Ross R."/>
            <person name="Yang R."/>
            <person name="Briner A.E."/>
            <person name="Felis G.E."/>
            <person name="de Vos W.M."/>
            <person name="Barrangou R."/>
            <person name="Klaenhammer T.R."/>
            <person name="Caufield P.W."/>
            <person name="Cui Y."/>
            <person name="Zhang H."/>
            <person name="O'Toole P.W."/>
        </authorList>
    </citation>
    <scope>NUCLEOTIDE SEQUENCE [LARGE SCALE GENOMIC DNA]</scope>
    <source>
        <strain evidence="2 3">JCM 15951</strain>
    </source>
</reference>
<dbReference type="AlphaFoldDB" id="A0A837RLP6"/>
<feature type="transmembrane region" description="Helical" evidence="1">
    <location>
        <begin position="169"/>
        <end position="189"/>
    </location>
</feature>
<sequence>MINSIYCYFCYHYIIDYLGGAKIMVRQFQLYRWLRFIFLLVAGTLIVIAPIKSLNIIIYIVSSYIAIYGILSIFDGLSIRKSTGENSITIGLGIGALFLALGVLLFAKFFVTLVPPVLGIILLVNGINQFRDSHEMSKRVHIRPYLDYFYSALLMLAGIVFILNPSKTIIFIYQLFGLSLVVLAFFEILNSRIYRN</sequence>
<feature type="transmembrane region" description="Helical" evidence="1">
    <location>
        <begin position="89"/>
        <end position="107"/>
    </location>
</feature>
<feature type="transmembrane region" description="Helical" evidence="1">
    <location>
        <begin position="113"/>
        <end position="130"/>
    </location>
</feature>
<protein>
    <recommendedName>
        <fullName evidence="4">Acid-resistance membrane protein</fullName>
    </recommendedName>
</protein>
<proteinExistence type="predicted"/>
<evidence type="ECO:0008006" key="4">
    <source>
        <dbReference type="Google" id="ProtNLM"/>
    </source>
</evidence>
<dbReference type="Pfam" id="PF03729">
    <property type="entry name" value="DUF308"/>
    <property type="match status" value="2"/>
</dbReference>
<comment type="caution">
    <text evidence="2">The sequence shown here is derived from an EMBL/GenBank/DDBJ whole genome shotgun (WGS) entry which is preliminary data.</text>
</comment>
<evidence type="ECO:0000256" key="1">
    <source>
        <dbReference type="SAM" id="Phobius"/>
    </source>
</evidence>
<dbReference type="EMBL" id="AZDB01000001">
    <property type="protein sequence ID" value="KRK44476.1"/>
    <property type="molecule type" value="Genomic_DNA"/>
</dbReference>
<feature type="transmembrane region" description="Helical" evidence="1">
    <location>
        <begin position="142"/>
        <end position="163"/>
    </location>
</feature>
<dbReference type="InterPro" id="IPR005325">
    <property type="entry name" value="DUF308_memb"/>
</dbReference>